<evidence type="ECO:0000256" key="1">
    <source>
        <dbReference type="SAM" id="SignalP"/>
    </source>
</evidence>
<evidence type="ECO:0000313" key="2">
    <source>
        <dbReference type="EMBL" id="NVN41275.1"/>
    </source>
</evidence>
<accession>A0A850P9J4</accession>
<sequence length="174" mass="19232">MPRHKRTLELAVVFGLALLPATACLRFAHSAPTITVEATTPLNARMIAQRLDSDGAEATARFLDKDAGWLRLRRAVSAGWKNWIALLPALQPYVPEAEVEPLRAAMRHALPTRTRDIVATLDPKNGTVFGGGAVCRRHDLTPAARFRAIRAVESLHDIRDEERAQDCLRALQGR</sequence>
<proteinExistence type="predicted"/>
<reference evidence="2 3" key="1">
    <citation type="submission" date="2020-06" db="EMBL/GenBank/DDBJ databases">
        <title>Description of novel acetic acid bacteria.</title>
        <authorList>
            <person name="Sombolestani A."/>
        </authorList>
    </citation>
    <scope>NUCLEOTIDE SEQUENCE [LARGE SCALE GENOMIC DNA]</scope>
    <source>
        <strain evidence="2 3">LMG 27010</strain>
    </source>
</reference>
<dbReference type="Proteomes" id="UP000585665">
    <property type="component" value="Unassembled WGS sequence"/>
</dbReference>
<feature type="signal peptide" evidence="1">
    <location>
        <begin position="1"/>
        <end position="23"/>
    </location>
</feature>
<dbReference type="RefSeq" id="WP_176614183.1">
    <property type="nucleotide sequence ID" value="NZ_JABXXR010000107.1"/>
</dbReference>
<dbReference type="EMBL" id="JABXXR010000107">
    <property type="protein sequence ID" value="NVN41275.1"/>
    <property type="molecule type" value="Genomic_DNA"/>
</dbReference>
<keyword evidence="1" id="KW-0732">Signal</keyword>
<feature type="chain" id="PRO_5032346337" evidence="1">
    <location>
        <begin position="24"/>
        <end position="174"/>
    </location>
</feature>
<protein>
    <submittedName>
        <fullName evidence="2">Uncharacterized protein</fullName>
    </submittedName>
</protein>
<evidence type="ECO:0000313" key="3">
    <source>
        <dbReference type="Proteomes" id="UP000585665"/>
    </source>
</evidence>
<dbReference type="AlphaFoldDB" id="A0A850P9J4"/>
<keyword evidence="3" id="KW-1185">Reference proteome</keyword>
<gene>
    <name evidence="2" type="ORF">HUK82_11975</name>
</gene>
<name>A0A850P9J4_9PROT</name>
<comment type="caution">
    <text evidence="2">The sequence shown here is derived from an EMBL/GenBank/DDBJ whole genome shotgun (WGS) entry which is preliminary data.</text>
</comment>
<organism evidence="2 3">
    <name type="scientific">Ameyamaea chiangmaiensis</name>
    <dbReference type="NCBI Taxonomy" id="442969"/>
    <lineage>
        <taxon>Bacteria</taxon>
        <taxon>Pseudomonadati</taxon>
        <taxon>Pseudomonadota</taxon>
        <taxon>Alphaproteobacteria</taxon>
        <taxon>Acetobacterales</taxon>
        <taxon>Acetobacteraceae</taxon>
        <taxon>Ameyamaea</taxon>
    </lineage>
</organism>